<protein>
    <submittedName>
        <fullName evidence="2">Uncharacterized protein</fullName>
    </submittedName>
</protein>
<reference evidence="2" key="1">
    <citation type="submission" date="2016-10" db="EMBL/GenBank/DDBJ databases">
        <title>Sequence of Gallionella enrichment culture.</title>
        <authorList>
            <person name="Poehlein A."/>
            <person name="Muehling M."/>
            <person name="Daniel R."/>
        </authorList>
    </citation>
    <scope>NUCLEOTIDE SEQUENCE</scope>
</reference>
<gene>
    <name evidence="2" type="ORF">GALL_554680</name>
</gene>
<evidence type="ECO:0000256" key="1">
    <source>
        <dbReference type="SAM" id="MobiDB-lite"/>
    </source>
</evidence>
<feature type="compositionally biased region" description="Basic and acidic residues" evidence="1">
    <location>
        <begin position="122"/>
        <end position="133"/>
    </location>
</feature>
<evidence type="ECO:0000313" key="2">
    <source>
        <dbReference type="EMBL" id="OIQ62998.1"/>
    </source>
</evidence>
<comment type="caution">
    <text evidence="2">The sequence shown here is derived from an EMBL/GenBank/DDBJ whole genome shotgun (WGS) entry which is preliminary data.</text>
</comment>
<accession>A0A1J5NW98</accession>
<dbReference type="AlphaFoldDB" id="A0A1J5NW98"/>
<name>A0A1J5NW98_9ZZZZ</name>
<proteinExistence type="predicted"/>
<feature type="region of interest" description="Disordered" evidence="1">
    <location>
        <begin position="122"/>
        <end position="143"/>
    </location>
</feature>
<dbReference type="EMBL" id="MLJW01009406">
    <property type="protein sequence ID" value="OIQ62998.1"/>
    <property type="molecule type" value="Genomic_DNA"/>
</dbReference>
<sequence>MLRRASSNFSFLPAITCASVCGGAAGVSRRCPLVTAVRGRRGGCARRGATTSMPGSAVVPLPAGSGVCARAEPPRWPRMTAVALDAAIIDLMDTDIVLIPIRALPDSSQDFRIRRKRLPSVRRFDSGDPADRPRARRSRVVKQSMSGEWGRARLKRDGCGVQVDKLGIGDATQEFDGLRQQQHRGRCEQHRVRQSDNGADRARVGWLLV</sequence>
<organism evidence="2">
    <name type="scientific">mine drainage metagenome</name>
    <dbReference type="NCBI Taxonomy" id="410659"/>
    <lineage>
        <taxon>unclassified sequences</taxon>
        <taxon>metagenomes</taxon>
        <taxon>ecological metagenomes</taxon>
    </lineage>
</organism>